<accession>A0A9Q1CJL7</accession>
<sequence>MVSDNQGAYPLAFSELVIYIVESKSNSGGPTVFRLAELVNLYRQRLEQLGVDAPDVNSTRLKDKLLAELPELQAHKQGRDVLLAFQEDIGVALSQSSDYSEAMILAKAAKILRRHMLDHKSTFDGTFHERCIEEAIPRSLLQFVGMVEHGADIKSQFRFGAPKTDLAIVQLLLYNCFARYKEGKTTHRHSKDRETPFPVYMGMYVFAKTRKKSLVELLHEHGISVSYDRVLEISAQL</sequence>
<name>A0A9Q1CJL7_HOLLE</name>
<dbReference type="Proteomes" id="UP001152320">
    <property type="component" value="Chromosome 2"/>
</dbReference>
<dbReference type="OrthoDB" id="6122187at2759"/>
<dbReference type="EMBL" id="JAIZAY010000002">
    <property type="protein sequence ID" value="KAJ8046458.1"/>
    <property type="molecule type" value="Genomic_DNA"/>
</dbReference>
<keyword evidence="2" id="KW-1185">Reference proteome</keyword>
<proteinExistence type="predicted"/>
<dbReference type="PANTHER" id="PTHR47018">
    <property type="entry name" value="CXC DOMAIN-CONTAINING PROTEIN-RELATED"/>
    <property type="match status" value="1"/>
</dbReference>
<dbReference type="AlphaFoldDB" id="A0A9Q1CJL7"/>
<evidence type="ECO:0000313" key="1">
    <source>
        <dbReference type="EMBL" id="KAJ8046458.1"/>
    </source>
</evidence>
<reference evidence="1" key="1">
    <citation type="submission" date="2021-10" db="EMBL/GenBank/DDBJ databases">
        <title>Tropical sea cucumber genome reveals ecological adaptation and Cuvierian tubules defense mechanism.</title>
        <authorList>
            <person name="Chen T."/>
        </authorList>
    </citation>
    <scope>NUCLEOTIDE SEQUENCE</scope>
    <source>
        <strain evidence="1">Nanhai2018</strain>
        <tissue evidence="1">Muscle</tissue>
    </source>
</reference>
<evidence type="ECO:0000313" key="2">
    <source>
        <dbReference type="Proteomes" id="UP001152320"/>
    </source>
</evidence>
<comment type="caution">
    <text evidence="1">The sequence shown here is derived from an EMBL/GenBank/DDBJ whole genome shotgun (WGS) entry which is preliminary data.</text>
</comment>
<gene>
    <name evidence="1" type="ORF">HOLleu_05132</name>
</gene>
<protein>
    <submittedName>
        <fullName evidence="1">Uncharacterized protein</fullName>
    </submittedName>
</protein>
<dbReference type="PANTHER" id="PTHR47018:SF1">
    <property type="entry name" value="TESMIN_TSO1-LIKE CXC DOMAIN-CONTAINING PROTEIN"/>
    <property type="match status" value="1"/>
</dbReference>
<organism evidence="1 2">
    <name type="scientific">Holothuria leucospilota</name>
    <name type="common">Black long sea cucumber</name>
    <name type="synonym">Mertensiothuria leucospilota</name>
    <dbReference type="NCBI Taxonomy" id="206669"/>
    <lineage>
        <taxon>Eukaryota</taxon>
        <taxon>Metazoa</taxon>
        <taxon>Echinodermata</taxon>
        <taxon>Eleutherozoa</taxon>
        <taxon>Echinozoa</taxon>
        <taxon>Holothuroidea</taxon>
        <taxon>Aspidochirotacea</taxon>
        <taxon>Aspidochirotida</taxon>
        <taxon>Holothuriidae</taxon>
        <taxon>Holothuria</taxon>
    </lineage>
</organism>